<dbReference type="PROSITE" id="PS00108">
    <property type="entry name" value="PROTEIN_KINASE_ST"/>
    <property type="match status" value="1"/>
</dbReference>
<comment type="similarity">
    <text evidence="10">Belongs to the protein kinase superfamily.</text>
</comment>
<dbReference type="InterPro" id="IPR011009">
    <property type="entry name" value="Kinase-like_dom_sf"/>
</dbReference>
<evidence type="ECO:0000256" key="5">
    <source>
        <dbReference type="ARBA" id="ARBA00022777"/>
    </source>
</evidence>
<dbReference type="PANTHER" id="PTHR46146:SF23">
    <property type="entry name" value="PROTEIN KINASE DOMAIN-CONTAINING PROTEIN"/>
    <property type="match status" value="1"/>
</dbReference>
<feature type="domain" description="Protein kinase" evidence="11">
    <location>
        <begin position="16"/>
        <end position="290"/>
    </location>
</feature>
<dbReference type="OrthoDB" id="4062651at2759"/>
<dbReference type="Gene3D" id="3.30.200.20">
    <property type="entry name" value="Phosphorylase Kinase, domain 1"/>
    <property type="match status" value="1"/>
</dbReference>
<protein>
    <recommendedName>
        <fullName evidence="1">non-specific serine/threonine protein kinase</fullName>
        <ecNumber evidence="1">2.7.11.1</ecNumber>
    </recommendedName>
</protein>
<reference evidence="12" key="1">
    <citation type="submission" date="2020-07" db="EMBL/GenBank/DDBJ databases">
        <title>Ethylene signaling mediates host invasion by parasitic plants.</title>
        <authorList>
            <person name="Yoshida S."/>
        </authorList>
    </citation>
    <scope>NUCLEOTIDE SEQUENCE</scope>
    <source>
        <strain evidence="12">Okayama</strain>
    </source>
</reference>
<dbReference type="Gene3D" id="1.10.510.10">
    <property type="entry name" value="Transferase(Phosphotransferase) domain 1"/>
    <property type="match status" value="1"/>
</dbReference>
<keyword evidence="3" id="KW-0808">Transferase</keyword>
<evidence type="ECO:0000256" key="2">
    <source>
        <dbReference type="ARBA" id="ARBA00022527"/>
    </source>
</evidence>
<evidence type="ECO:0000256" key="7">
    <source>
        <dbReference type="ARBA" id="ARBA00047899"/>
    </source>
</evidence>
<comment type="catalytic activity">
    <reaction evidence="8">
        <text>L-seryl-[protein] + ATP = O-phospho-L-seryl-[protein] + ADP + H(+)</text>
        <dbReference type="Rhea" id="RHEA:17989"/>
        <dbReference type="Rhea" id="RHEA-COMP:9863"/>
        <dbReference type="Rhea" id="RHEA-COMP:11604"/>
        <dbReference type="ChEBI" id="CHEBI:15378"/>
        <dbReference type="ChEBI" id="CHEBI:29999"/>
        <dbReference type="ChEBI" id="CHEBI:30616"/>
        <dbReference type="ChEBI" id="CHEBI:83421"/>
        <dbReference type="ChEBI" id="CHEBI:456216"/>
        <dbReference type="EC" id="2.7.11.1"/>
    </reaction>
</comment>
<keyword evidence="13" id="KW-1185">Reference proteome</keyword>
<dbReference type="Proteomes" id="UP000653305">
    <property type="component" value="Unassembled WGS sequence"/>
</dbReference>
<dbReference type="SMART" id="SM00220">
    <property type="entry name" value="S_TKc"/>
    <property type="match status" value="1"/>
</dbReference>
<comment type="caution">
    <text evidence="12">The sequence shown here is derived from an EMBL/GenBank/DDBJ whole genome shotgun (WGS) entry which is preliminary data.</text>
</comment>
<dbReference type="PANTHER" id="PTHR46146">
    <property type="entry name" value="SERINE/THREONINE-PROTEIN KINASE-LIKE PROTEIN CCR4"/>
    <property type="match status" value="1"/>
</dbReference>
<dbReference type="EMBL" id="BMAC01000950">
    <property type="protein sequence ID" value="GFQ04508.1"/>
    <property type="molecule type" value="Genomic_DNA"/>
</dbReference>
<keyword evidence="6 9" id="KW-0067">ATP-binding</keyword>
<evidence type="ECO:0000259" key="11">
    <source>
        <dbReference type="PROSITE" id="PS50011"/>
    </source>
</evidence>
<evidence type="ECO:0000256" key="8">
    <source>
        <dbReference type="ARBA" id="ARBA00048679"/>
    </source>
</evidence>
<evidence type="ECO:0000313" key="13">
    <source>
        <dbReference type="Proteomes" id="UP000653305"/>
    </source>
</evidence>
<dbReference type="GO" id="GO:0005524">
    <property type="term" value="F:ATP binding"/>
    <property type="evidence" value="ECO:0007669"/>
    <property type="project" value="UniProtKB-UniRule"/>
</dbReference>
<evidence type="ECO:0000256" key="6">
    <source>
        <dbReference type="ARBA" id="ARBA00022840"/>
    </source>
</evidence>
<dbReference type="InterPro" id="IPR017441">
    <property type="entry name" value="Protein_kinase_ATP_BS"/>
</dbReference>
<evidence type="ECO:0000256" key="10">
    <source>
        <dbReference type="RuleBase" id="RU000304"/>
    </source>
</evidence>
<proteinExistence type="inferred from homology"/>
<organism evidence="12 13">
    <name type="scientific">Phtheirospermum japonicum</name>
    <dbReference type="NCBI Taxonomy" id="374723"/>
    <lineage>
        <taxon>Eukaryota</taxon>
        <taxon>Viridiplantae</taxon>
        <taxon>Streptophyta</taxon>
        <taxon>Embryophyta</taxon>
        <taxon>Tracheophyta</taxon>
        <taxon>Spermatophyta</taxon>
        <taxon>Magnoliopsida</taxon>
        <taxon>eudicotyledons</taxon>
        <taxon>Gunneridae</taxon>
        <taxon>Pentapetalae</taxon>
        <taxon>asterids</taxon>
        <taxon>lamiids</taxon>
        <taxon>Lamiales</taxon>
        <taxon>Orobanchaceae</taxon>
        <taxon>Orobanchaceae incertae sedis</taxon>
        <taxon>Phtheirospermum</taxon>
    </lineage>
</organism>
<gene>
    <name evidence="12" type="ORF">PHJA_002594700</name>
</gene>
<dbReference type="PROSITE" id="PS50011">
    <property type="entry name" value="PROTEIN_KINASE_DOM"/>
    <property type="match status" value="1"/>
</dbReference>
<dbReference type="AlphaFoldDB" id="A0A830CVB6"/>
<comment type="catalytic activity">
    <reaction evidence="7">
        <text>L-threonyl-[protein] + ATP = O-phospho-L-threonyl-[protein] + ADP + H(+)</text>
        <dbReference type="Rhea" id="RHEA:46608"/>
        <dbReference type="Rhea" id="RHEA-COMP:11060"/>
        <dbReference type="Rhea" id="RHEA-COMP:11605"/>
        <dbReference type="ChEBI" id="CHEBI:15378"/>
        <dbReference type="ChEBI" id="CHEBI:30013"/>
        <dbReference type="ChEBI" id="CHEBI:30616"/>
        <dbReference type="ChEBI" id="CHEBI:61977"/>
        <dbReference type="ChEBI" id="CHEBI:456216"/>
        <dbReference type="EC" id="2.7.11.1"/>
    </reaction>
</comment>
<dbReference type="EC" id="2.7.11.1" evidence="1"/>
<dbReference type="InterPro" id="IPR008271">
    <property type="entry name" value="Ser/Thr_kinase_AS"/>
</dbReference>
<accession>A0A830CVB6</accession>
<evidence type="ECO:0000256" key="9">
    <source>
        <dbReference type="PROSITE-ProRule" id="PRU10141"/>
    </source>
</evidence>
<evidence type="ECO:0000256" key="3">
    <source>
        <dbReference type="ARBA" id="ARBA00022679"/>
    </source>
</evidence>
<keyword evidence="5 12" id="KW-0418">Kinase</keyword>
<dbReference type="SUPFAM" id="SSF56112">
    <property type="entry name" value="Protein kinase-like (PK-like)"/>
    <property type="match status" value="1"/>
</dbReference>
<name>A0A830CVB6_9LAMI</name>
<keyword evidence="4 9" id="KW-0547">Nucleotide-binding</keyword>
<evidence type="ECO:0000256" key="1">
    <source>
        <dbReference type="ARBA" id="ARBA00012513"/>
    </source>
</evidence>
<sequence length="363" mass="39659">MHVFDLEELESATDHFSPSQLIGKGSHGSVYRGLLKDGNLAVAIKKQSLALQKLRDNTKIENEASILSSIPPNFSCLIDLLGVSHDAYGNKLIVTRHMPNGTLHEALHISTTPPSWRKRVEIALRVAKGVRFLHESNPAIVHRDIKSANILFDRSWSATLADFGLAVRLDSKDAETKLPAGTIGYIDPSYTTPSKLSTKVDVFSYGVVLLELISGRKAMDVNKSPPSIVEWALPLIQQGRAMEVCDKRVRMPSDVARTVKQMLSLAARCLSTRESARPAMGEIVVSLEKLTIGPIQLSEPTNSSFRDIIVKMMGFRKFRFGGTVTKSGTCGDHDRGSGLSTNSGSISKGTLLVREILADITLK</sequence>
<keyword evidence="2 10" id="KW-0723">Serine/threonine-protein kinase</keyword>
<dbReference type="InterPro" id="IPR000719">
    <property type="entry name" value="Prot_kinase_dom"/>
</dbReference>
<dbReference type="PROSITE" id="PS00107">
    <property type="entry name" value="PROTEIN_KINASE_ATP"/>
    <property type="match status" value="1"/>
</dbReference>
<evidence type="ECO:0000256" key="4">
    <source>
        <dbReference type="ARBA" id="ARBA00022741"/>
    </source>
</evidence>
<feature type="binding site" evidence="9">
    <location>
        <position position="46"/>
    </location>
    <ligand>
        <name>ATP</name>
        <dbReference type="ChEBI" id="CHEBI:30616"/>
    </ligand>
</feature>
<dbReference type="Pfam" id="PF00069">
    <property type="entry name" value="Pkinase"/>
    <property type="match status" value="1"/>
</dbReference>
<dbReference type="FunFam" id="1.10.510.10:FF:000809">
    <property type="entry name" value="Serine/threonine-protein kinase-like protein At5g23170"/>
    <property type="match status" value="1"/>
</dbReference>
<evidence type="ECO:0000313" key="12">
    <source>
        <dbReference type="EMBL" id="GFQ04508.1"/>
    </source>
</evidence>
<dbReference type="GO" id="GO:0004674">
    <property type="term" value="F:protein serine/threonine kinase activity"/>
    <property type="evidence" value="ECO:0007669"/>
    <property type="project" value="UniProtKB-KW"/>
</dbReference>